<dbReference type="AlphaFoldDB" id="D6SMI1"/>
<dbReference type="SUPFAM" id="SSF142338">
    <property type="entry name" value="CofD-like"/>
    <property type="match status" value="1"/>
</dbReference>
<evidence type="ECO:0000313" key="1">
    <source>
        <dbReference type="EMBL" id="EFI35892.1"/>
    </source>
</evidence>
<comment type="caution">
    <text evidence="1">The sequence shown here is derived from an EMBL/GenBank/DDBJ whole genome shotgun (WGS) entry which is preliminary data.</text>
</comment>
<name>D6SMI1_9BACT</name>
<dbReference type="eggNOG" id="COG0391">
    <property type="taxonomic scope" value="Bacteria"/>
</dbReference>
<evidence type="ECO:0000313" key="2">
    <source>
        <dbReference type="Proteomes" id="UP000005496"/>
    </source>
</evidence>
<dbReference type="InterPro" id="IPR002882">
    <property type="entry name" value="CofD"/>
</dbReference>
<organism evidence="1 2">
    <name type="scientific">Desulfonatronospira thiodismutans ASO3-1</name>
    <dbReference type="NCBI Taxonomy" id="555779"/>
    <lineage>
        <taxon>Bacteria</taxon>
        <taxon>Pseudomonadati</taxon>
        <taxon>Thermodesulfobacteriota</taxon>
        <taxon>Desulfovibrionia</taxon>
        <taxon>Desulfovibrionales</taxon>
        <taxon>Desulfonatronovibrionaceae</taxon>
        <taxon>Desulfonatronospira</taxon>
    </lineage>
</organism>
<dbReference type="InterPro" id="IPR027591">
    <property type="entry name" value="CofD-rel_GAK"/>
</dbReference>
<dbReference type="NCBIfam" id="TIGR04357">
    <property type="entry name" value="CofD_rel_GAK"/>
    <property type="match status" value="1"/>
</dbReference>
<proteinExistence type="predicted"/>
<gene>
    <name evidence="1" type="ORF">Dthio_PD3331</name>
</gene>
<dbReference type="PANTHER" id="PTHR31240">
    <property type="entry name" value="MATERNAL EFFECT EMBRYO ARREST 18"/>
    <property type="match status" value="1"/>
</dbReference>
<reference evidence="1" key="1">
    <citation type="submission" date="2010-05" db="EMBL/GenBank/DDBJ databases">
        <title>The draft genome of Desulfonatronospira thiodismutans ASO3-1.</title>
        <authorList>
            <consortium name="US DOE Joint Genome Institute (JGI-PGF)"/>
            <person name="Lucas S."/>
            <person name="Copeland A."/>
            <person name="Lapidus A."/>
            <person name="Cheng J.-F."/>
            <person name="Bruce D."/>
            <person name="Goodwin L."/>
            <person name="Pitluck S."/>
            <person name="Chertkov O."/>
            <person name="Brettin T."/>
            <person name="Detter J.C."/>
            <person name="Han C."/>
            <person name="Land M.L."/>
            <person name="Hauser L."/>
            <person name="Kyrpides N."/>
            <person name="Mikhailova N."/>
            <person name="Muyzer G."/>
            <person name="Woyke T."/>
        </authorList>
    </citation>
    <scope>NUCLEOTIDE SEQUENCE [LARGE SCALE GENOMIC DNA]</scope>
    <source>
        <strain evidence="1">ASO3-1</strain>
    </source>
</reference>
<evidence type="ECO:0008006" key="3">
    <source>
        <dbReference type="Google" id="ProtNLM"/>
    </source>
</evidence>
<dbReference type="EMBL" id="ACJN02000001">
    <property type="protein sequence ID" value="EFI35892.1"/>
    <property type="molecule type" value="Genomic_DNA"/>
</dbReference>
<protein>
    <recommendedName>
        <fullName evidence="3">GAK system CofD-like protein</fullName>
    </recommendedName>
</protein>
<dbReference type="RefSeq" id="WP_008869021.1">
    <property type="nucleotide sequence ID" value="NZ_ACJN02000001.1"/>
</dbReference>
<dbReference type="InterPro" id="IPR038136">
    <property type="entry name" value="CofD-like_dom_sf"/>
</dbReference>
<dbReference type="GO" id="GO:0043743">
    <property type="term" value="F:LPPG:FO 2-phospho-L-lactate transferase activity"/>
    <property type="evidence" value="ECO:0007669"/>
    <property type="project" value="InterPro"/>
</dbReference>
<dbReference type="CDD" id="cd07187">
    <property type="entry name" value="YvcK_like"/>
    <property type="match status" value="1"/>
</dbReference>
<keyword evidence="2" id="KW-1185">Reference proteome</keyword>
<dbReference type="Pfam" id="PF01933">
    <property type="entry name" value="CofD"/>
    <property type="match status" value="1"/>
</dbReference>
<sequence>MPSESAHKIHICRTVSLPDPVKLTRYLKVPEFGPRILFFSGGTALNPLSRALVRYTHNSIHLVTPFDSGGSSAKLRNTFKMPAVGDMRSRLMALADQSVKGNPEIYNLFAYRLPKDEDREKLKSILMRMADGHHPLVRSIHDPMRKIVCSYITAFARKMPEDFDLRGASMGNLILAAGYFSHNRHIDPVIFLFSKLAEVRGMVRPIMNKYLHLVSRLENGEILLGQHELTGKETPAIESPVQEIYLSSSLKKPAPIYPRLKEKVRRLIQDAELICYPMGSFYSSLMANLLPRDAGSAIARNECPKIYIPNTGHDPEEKGTNLRQRVEILLYYLHQSAGKKHKDSQLLNFVLLDKDHELYKGGVDVSGIERLGVKVIEAPLVDPENRPFLNADFLLERLLSMV</sequence>
<dbReference type="OrthoDB" id="5413830at2"/>
<dbReference type="Proteomes" id="UP000005496">
    <property type="component" value="Unassembled WGS sequence"/>
</dbReference>
<dbReference type="PANTHER" id="PTHR31240:SF0">
    <property type="entry name" value="MATERNAL EFFECT EMBRYO ARREST 18"/>
    <property type="match status" value="1"/>
</dbReference>
<accession>D6SMI1</accession>
<dbReference type="Gene3D" id="3.40.50.10680">
    <property type="entry name" value="CofD-like domains"/>
    <property type="match status" value="1"/>
</dbReference>